<dbReference type="CDD" id="cd16432">
    <property type="entry name" value="CheB_Rec"/>
    <property type="match status" value="1"/>
</dbReference>
<dbReference type="SUPFAM" id="SSF52738">
    <property type="entry name" value="Methylesterase CheB, C-terminal domain"/>
    <property type="match status" value="1"/>
</dbReference>
<comment type="catalytic activity">
    <reaction evidence="3 4">
        <text>[protein]-L-glutamate 5-O-methyl ester + H2O = L-glutamyl-[protein] + methanol + H(+)</text>
        <dbReference type="Rhea" id="RHEA:23236"/>
        <dbReference type="Rhea" id="RHEA-COMP:10208"/>
        <dbReference type="Rhea" id="RHEA-COMP:10311"/>
        <dbReference type="ChEBI" id="CHEBI:15377"/>
        <dbReference type="ChEBI" id="CHEBI:15378"/>
        <dbReference type="ChEBI" id="CHEBI:17790"/>
        <dbReference type="ChEBI" id="CHEBI:29973"/>
        <dbReference type="ChEBI" id="CHEBI:82795"/>
        <dbReference type="EC" id="3.1.1.61"/>
    </reaction>
</comment>
<evidence type="ECO:0000259" key="7">
    <source>
        <dbReference type="PROSITE" id="PS50110"/>
    </source>
</evidence>
<dbReference type="Gene3D" id="3.40.50.2300">
    <property type="match status" value="1"/>
</dbReference>
<sequence>MAHASLADTGFGSATAGPAQVLIVDDSVVARSVLGRMVEGTRRFRVAAAYSDVRAALDYLKTHSVDIILLDIEMPGIDGLTALPDVISAGRGAKVLIVSSAAEQGAAVTVQALALGAADTLVKPGIGAFGGRFAEVLEERLSRLLETHAHPAPPEPAAAVHPAPVPVTPQHHGAVHLPDDFELVAIGASTGGIHALSQLLRAIPAKFQVPILVTQHLPVSFMSYFATQLAVLGGRPCDVAADRMRIRPGRIIVAPGDAHMRVVRTSDGSAIRLTHEKATSGCMPSVDPMFESVAQVFGARALGVVLSGMGRDGCEGARDLIDAGARVLAQDQASSVVWGMPGAVANAGRASAILPPDEIGRLIARRGGAA</sequence>
<dbReference type="InterPro" id="IPR000673">
    <property type="entry name" value="Sig_transdc_resp-reg_Me-estase"/>
</dbReference>
<dbReference type="CDD" id="cd17541">
    <property type="entry name" value="REC_CheB-like"/>
    <property type="match status" value="1"/>
</dbReference>
<dbReference type="EC" id="3.1.1.61" evidence="4"/>
<evidence type="ECO:0000256" key="3">
    <source>
        <dbReference type="ARBA" id="ARBA00048267"/>
    </source>
</evidence>
<dbReference type="InterPro" id="IPR011006">
    <property type="entry name" value="CheY-like_superfamily"/>
</dbReference>
<dbReference type="Pfam" id="PF00072">
    <property type="entry name" value="Response_reg"/>
    <property type="match status" value="1"/>
</dbReference>
<dbReference type="SMART" id="SM00448">
    <property type="entry name" value="REC"/>
    <property type="match status" value="1"/>
</dbReference>
<evidence type="ECO:0000256" key="5">
    <source>
        <dbReference type="PROSITE-ProRule" id="PRU00050"/>
    </source>
</evidence>
<keyword evidence="1 4" id="KW-0145">Chemotaxis</keyword>
<reference evidence="9 10" key="1">
    <citation type="submission" date="2020-08" db="EMBL/GenBank/DDBJ databases">
        <title>Genomic Encyclopedia of Type Strains, Phase IV (KMG-IV): sequencing the most valuable type-strain genomes for metagenomic binning, comparative biology and taxonomic classification.</title>
        <authorList>
            <person name="Goeker M."/>
        </authorList>
    </citation>
    <scope>NUCLEOTIDE SEQUENCE [LARGE SCALE GENOMIC DNA]</scope>
    <source>
        <strain evidence="9 10">DSM 101806</strain>
    </source>
</reference>
<feature type="active site" evidence="4 5">
    <location>
        <position position="216"/>
    </location>
</feature>
<dbReference type="SUPFAM" id="SSF52172">
    <property type="entry name" value="CheY-like"/>
    <property type="match status" value="1"/>
</dbReference>
<dbReference type="GO" id="GO:0000156">
    <property type="term" value="F:phosphorelay response regulator activity"/>
    <property type="evidence" value="ECO:0007669"/>
    <property type="project" value="InterPro"/>
</dbReference>
<dbReference type="InterPro" id="IPR035909">
    <property type="entry name" value="CheB_C"/>
</dbReference>
<evidence type="ECO:0000256" key="4">
    <source>
        <dbReference type="HAMAP-Rule" id="MF_00099"/>
    </source>
</evidence>
<dbReference type="InterPro" id="IPR008248">
    <property type="entry name" value="CheB-like"/>
</dbReference>
<comment type="similarity">
    <text evidence="4">Belongs to the CheB family.</text>
</comment>
<comment type="function">
    <text evidence="4">Involved in chemotaxis. Part of a chemotaxis signal transduction system that modulates chemotaxis in response to various stimuli. Catalyzes the demethylation of specific methylglutamate residues introduced into the chemoreceptors (methyl-accepting chemotaxis proteins or MCP) by CheR. Also mediates the irreversible deamidation of specific glutamine residues to glutamic acid.</text>
</comment>
<dbReference type="PROSITE" id="PS50110">
    <property type="entry name" value="RESPONSE_REGULATORY"/>
    <property type="match status" value="1"/>
</dbReference>
<dbReference type="NCBIfam" id="NF001965">
    <property type="entry name" value="PRK00742.1"/>
    <property type="match status" value="1"/>
</dbReference>
<dbReference type="PANTHER" id="PTHR42872:SF3">
    <property type="entry name" value="PROTEIN-GLUTAMATE METHYLESTERASE_PROTEIN-GLUTAMINE GLUTAMINASE 1"/>
    <property type="match status" value="1"/>
</dbReference>
<gene>
    <name evidence="4" type="primary">cheB</name>
    <name evidence="9" type="ORF">GGR46_000763</name>
</gene>
<feature type="active site" evidence="4 5">
    <location>
        <position position="189"/>
    </location>
</feature>
<dbReference type="PIRSF" id="PIRSF000876">
    <property type="entry name" value="RR_chemtxs_CheB"/>
    <property type="match status" value="1"/>
</dbReference>
<dbReference type="GO" id="GO:0006935">
    <property type="term" value="P:chemotaxis"/>
    <property type="evidence" value="ECO:0007669"/>
    <property type="project" value="UniProtKB-UniRule"/>
</dbReference>
<name>A0A7W6JPL6_9SPHN</name>
<feature type="domain" description="Response regulatory" evidence="7">
    <location>
        <begin position="20"/>
        <end position="138"/>
    </location>
</feature>
<dbReference type="GO" id="GO:0008984">
    <property type="term" value="F:protein-glutamate methylesterase activity"/>
    <property type="evidence" value="ECO:0007669"/>
    <property type="project" value="UniProtKB-UniRule"/>
</dbReference>
<feature type="domain" description="CheB-type methylesterase" evidence="8">
    <location>
        <begin position="178"/>
        <end position="370"/>
    </location>
</feature>
<keyword evidence="4" id="KW-0963">Cytoplasm</keyword>
<dbReference type="Pfam" id="PF01339">
    <property type="entry name" value="CheB_methylest"/>
    <property type="match status" value="1"/>
</dbReference>
<dbReference type="GO" id="GO:0050568">
    <property type="term" value="F:protein-glutamine glutaminase activity"/>
    <property type="evidence" value="ECO:0007669"/>
    <property type="project" value="UniProtKB-UniRule"/>
</dbReference>
<comment type="PTM">
    <text evidence="4">Phosphorylated by CheA. Phosphorylation of the N-terminal regulatory domain activates the methylesterase activity.</text>
</comment>
<keyword evidence="4 6" id="KW-0597">Phosphoprotein</keyword>
<dbReference type="PANTHER" id="PTHR42872">
    <property type="entry name" value="PROTEIN-GLUTAMATE METHYLESTERASE/PROTEIN-GLUTAMINE GLUTAMINASE"/>
    <property type="match status" value="1"/>
</dbReference>
<evidence type="ECO:0000259" key="8">
    <source>
        <dbReference type="PROSITE" id="PS50122"/>
    </source>
</evidence>
<keyword evidence="2 4" id="KW-0378">Hydrolase</keyword>
<dbReference type="HAMAP" id="MF_00099">
    <property type="entry name" value="CheB_chemtxs"/>
    <property type="match status" value="1"/>
</dbReference>
<comment type="subcellular location">
    <subcellularLocation>
        <location evidence="4">Cytoplasm</location>
    </subcellularLocation>
</comment>
<evidence type="ECO:0000313" key="10">
    <source>
        <dbReference type="Proteomes" id="UP000557392"/>
    </source>
</evidence>
<comment type="caution">
    <text evidence="9">The sequence shown here is derived from an EMBL/GenBank/DDBJ whole genome shotgun (WGS) entry which is preliminary data.</text>
</comment>
<dbReference type="Gene3D" id="3.40.50.180">
    <property type="entry name" value="Methylesterase CheB, C-terminal domain"/>
    <property type="match status" value="1"/>
</dbReference>
<dbReference type="Proteomes" id="UP000557392">
    <property type="component" value="Unassembled WGS sequence"/>
</dbReference>
<evidence type="ECO:0000256" key="2">
    <source>
        <dbReference type="ARBA" id="ARBA00022801"/>
    </source>
</evidence>
<dbReference type="PROSITE" id="PS50122">
    <property type="entry name" value="CHEB"/>
    <property type="match status" value="1"/>
</dbReference>
<evidence type="ECO:0000256" key="6">
    <source>
        <dbReference type="PROSITE-ProRule" id="PRU00169"/>
    </source>
</evidence>
<dbReference type="EMBL" id="JACIEH010000001">
    <property type="protein sequence ID" value="MBB4097230.1"/>
    <property type="molecule type" value="Genomic_DNA"/>
</dbReference>
<feature type="modified residue" description="4-aspartylphosphate" evidence="4 6">
    <location>
        <position position="71"/>
    </location>
</feature>
<accession>A0A7W6JPL6</accession>
<dbReference type="EC" id="3.5.1.44" evidence="4"/>
<feature type="active site" evidence="4 5">
    <location>
        <position position="312"/>
    </location>
</feature>
<comment type="catalytic activity">
    <reaction evidence="4">
        <text>L-glutaminyl-[protein] + H2O = L-glutamyl-[protein] + NH4(+)</text>
        <dbReference type="Rhea" id="RHEA:16441"/>
        <dbReference type="Rhea" id="RHEA-COMP:10207"/>
        <dbReference type="Rhea" id="RHEA-COMP:10208"/>
        <dbReference type="ChEBI" id="CHEBI:15377"/>
        <dbReference type="ChEBI" id="CHEBI:28938"/>
        <dbReference type="ChEBI" id="CHEBI:29973"/>
        <dbReference type="ChEBI" id="CHEBI:30011"/>
        <dbReference type="EC" id="3.5.1.44"/>
    </reaction>
</comment>
<comment type="domain">
    <text evidence="4">Contains a C-terminal catalytic domain, and an N-terminal region which modulates catalytic activity.</text>
</comment>
<keyword evidence="10" id="KW-1185">Reference proteome</keyword>
<evidence type="ECO:0000313" key="9">
    <source>
        <dbReference type="EMBL" id="MBB4097230.1"/>
    </source>
</evidence>
<dbReference type="InterPro" id="IPR001789">
    <property type="entry name" value="Sig_transdc_resp-reg_receiver"/>
</dbReference>
<dbReference type="GO" id="GO:0005737">
    <property type="term" value="C:cytoplasm"/>
    <property type="evidence" value="ECO:0007669"/>
    <property type="project" value="UniProtKB-SubCell"/>
</dbReference>
<organism evidence="9 10">
    <name type="scientific">Sphingomonas kyeonggiensis</name>
    <dbReference type="NCBI Taxonomy" id="1268553"/>
    <lineage>
        <taxon>Bacteria</taxon>
        <taxon>Pseudomonadati</taxon>
        <taxon>Pseudomonadota</taxon>
        <taxon>Alphaproteobacteria</taxon>
        <taxon>Sphingomonadales</taxon>
        <taxon>Sphingomonadaceae</taxon>
        <taxon>Sphingomonas</taxon>
    </lineage>
</organism>
<evidence type="ECO:0000256" key="1">
    <source>
        <dbReference type="ARBA" id="ARBA00022500"/>
    </source>
</evidence>
<protein>
    <recommendedName>
        <fullName evidence="4">Protein-glutamate methylesterase/protein-glutamine glutaminase</fullName>
        <ecNumber evidence="4">3.1.1.61</ecNumber>
        <ecNumber evidence="4">3.5.1.44</ecNumber>
    </recommendedName>
</protein>
<dbReference type="AlphaFoldDB" id="A0A7W6JPL6"/>
<proteinExistence type="inferred from homology"/>